<dbReference type="AlphaFoldDB" id="A0AA36NKB7"/>
<sequence>MMQFLGHIDVALARLDEIRSLRVDESMLSFLGSSCLSRRKLERCQRHCPEQRDDKKAKCRPALHNAPCRASAALSCRASLDMALQKLSKASLDPAQRAEALSFMVQAMTPFAGAAGTGAEGVSMAFCPFPLCGVDQAFDLSSPLPELSLQALQRGLLVATFFQGSLGLLRICLGDFFSGSYTLLLATLGYNSRHPGPASAWLKTYVLISFINGTMGHIDLVQNLLLHNFPSIQLSLPLSVNLMHTVQLLVPGVSYCGAYFGWQHLKTQRKLMVEAYQRELMMMLEHPPWPPPPLIPLPGMPPGMQGALLVDDVEDPAEEVHRELMACLPFKRQASLLQLLEDLDSEKQVVAGELAEDVRHAQVRQEVEELSAQLGVLEATASRRAQRCAAAKAEIRRLGEALGEVDDLHAQAAGLEKANQLLDRQRAEWKRSQTLMLRLAEDLQKHPPKARCAGSLEESAVFWCLTGSEVFSFEGLHFKISASEETVLQENELGNFLILPSAPIMASVPPHRAESLARSFDNANLDGNCTLEEAIAHTDGMKILYLEKPMVVNKEPGSIKLGDLPAKMEITDSVKKKTQFLDVIADHEGPIDLNAVETMFLQQRYADLPEPVRMKGNFQAPYNMQIFIIPKEGGKKDIIKHIKFLEGAKVLHSSIISMCQGVPLEIDLQGKYRDGGRGLQYMLEGLGGFQVRYQKLVSAGASSKMPKETEDIRKGFAYIRQFGPEENSDGQFTVWTEEQVNDPNGPLHKWDKGTIKEFLRCLADQGSQANTIKEWPLTFKSITPWALNTILAPILPHVMSHSVIWIGKSQVGKSPVSYTLSSVVSAYWLIQEEKEGSPCFQTCNHLDYFRKEKGSVKAVTEVDGVDRKTMARYNASSYAKNQLCQICSNPYDRTAEPPMDANSTQHTVTFEQFYKIVRPSFHRDFDEEDLVGVFKRSTFIVFTDVGMYVRVPGTDRKPVPRYAWPERDIGMISPSARPLLAAYKRGNLSHLPADHDKDMQWSLNLLQAALDGEEVRYCATTRGKELFSGREYVIEDRPTLAGIEGKTKYYLDAGAAVDEPPTKKLRFVKSSSNLLKEIKNENAQDAKDEPKDEDEQKTKEEQKENEDAQDAKDEPKDEDEQKTKEEEKDEDVQGIKEEPEETHKVHIKQEPVDPSYFSKMQVTQPLLHRLQLMRLDPVEKLSDPTAPPAADVVDETKVLVPLPASSPDVVDPMDEIPDQYDIEAYRTLSQELADAMDIDDN</sequence>
<dbReference type="Proteomes" id="UP001178507">
    <property type="component" value="Unassembled WGS sequence"/>
</dbReference>
<protein>
    <submittedName>
        <fullName evidence="2">Uncharacterized protein</fullName>
    </submittedName>
</protein>
<dbReference type="EMBL" id="CAUJNA010003598">
    <property type="protein sequence ID" value="CAJ1405728.1"/>
    <property type="molecule type" value="Genomic_DNA"/>
</dbReference>
<feature type="region of interest" description="Disordered" evidence="1">
    <location>
        <begin position="1078"/>
        <end position="1152"/>
    </location>
</feature>
<reference evidence="2" key="1">
    <citation type="submission" date="2023-08" db="EMBL/GenBank/DDBJ databases">
        <authorList>
            <person name="Chen Y."/>
            <person name="Shah S."/>
            <person name="Dougan E. K."/>
            <person name="Thang M."/>
            <person name="Chan C."/>
        </authorList>
    </citation>
    <scope>NUCLEOTIDE SEQUENCE</scope>
</reference>
<evidence type="ECO:0000313" key="3">
    <source>
        <dbReference type="Proteomes" id="UP001178507"/>
    </source>
</evidence>
<feature type="compositionally biased region" description="Basic and acidic residues" evidence="1">
    <location>
        <begin position="1078"/>
        <end position="1151"/>
    </location>
</feature>
<keyword evidence="3" id="KW-1185">Reference proteome</keyword>
<evidence type="ECO:0000313" key="2">
    <source>
        <dbReference type="EMBL" id="CAJ1405728.1"/>
    </source>
</evidence>
<accession>A0AA36NKB7</accession>
<organism evidence="2 3">
    <name type="scientific">Effrenium voratum</name>
    <dbReference type="NCBI Taxonomy" id="2562239"/>
    <lineage>
        <taxon>Eukaryota</taxon>
        <taxon>Sar</taxon>
        <taxon>Alveolata</taxon>
        <taxon>Dinophyceae</taxon>
        <taxon>Suessiales</taxon>
        <taxon>Symbiodiniaceae</taxon>
        <taxon>Effrenium</taxon>
    </lineage>
</organism>
<proteinExistence type="predicted"/>
<name>A0AA36NKB7_9DINO</name>
<gene>
    <name evidence="2" type="ORF">EVOR1521_LOCUS27867</name>
</gene>
<evidence type="ECO:0000256" key="1">
    <source>
        <dbReference type="SAM" id="MobiDB-lite"/>
    </source>
</evidence>
<comment type="caution">
    <text evidence="2">The sequence shown here is derived from an EMBL/GenBank/DDBJ whole genome shotgun (WGS) entry which is preliminary data.</text>
</comment>